<dbReference type="Pfam" id="PF01327">
    <property type="entry name" value="Pep_deformylase"/>
    <property type="match status" value="1"/>
</dbReference>
<dbReference type="Proteomes" id="UP000440304">
    <property type="component" value="Unassembled WGS sequence"/>
</dbReference>
<dbReference type="RefSeq" id="WP_160784325.1">
    <property type="nucleotide sequence ID" value="NZ_CP086610.1"/>
</dbReference>
<dbReference type="EMBL" id="WUML01000001">
    <property type="protein sequence ID" value="MXN98855.1"/>
    <property type="molecule type" value="Genomic_DNA"/>
</dbReference>
<keyword evidence="3" id="KW-0378">Hydrolase</keyword>
<dbReference type="PRINTS" id="PR01576">
    <property type="entry name" value="PDEFORMYLASE"/>
</dbReference>
<dbReference type="CDD" id="cd00487">
    <property type="entry name" value="Pep_deformylase"/>
    <property type="match status" value="1"/>
</dbReference>
<gene>
    <name evidence="3" type="ORF">GR156_00950</name>
</gene>
<dbReference type="AlphaFoldDB" id="A0A6N8T9L5"/>
<comment type="caution">
    <text evidence="3">The sequence shown here is derived from an EMBL/GenBank/DDBJ whole genome shotgun (WGS) entry which is preliminary data.</text>
</comment>
<comment type="caution">
    <text evidence="2">Lacks conserved residue(s) required for the propagation of feature annotation.</text>
</comment>
<dbReference type="SUPFAM" id="SSF56420">
    <property type="entry name" value="Peptide deformylase"/>
    <property type="match status" value="1"/>
</dbReference>
<dbReference type="InterPro" id="IPR036821">
    <property type="entry name" value="Peptide_deformylase_sf"/>
</dbReference>
<dbReference type="HAMAP" id="MF_00163">
    <property type="entry name" value="Pep_deformylase"/>
    <property type="match status" value="1"/>
</dbReference>
<sequence>MAILPILRYPDARLRTPCHRIEAFDQRLATLADDLAATMRAAPGIGITAAHVGIAERLTVIELDGPSSLRVYVNPKIEWFSPELQRHTEGSVSMPGVTDEVERPARIRLTYQDLKGTSCTEEADGLLAVCLQHEIDQLDGIFWIDRLSRLKRERIVKKFRKMGE</sequence>
<name>A0A6N8T9L5_SHIZO</name>
<evidence type="ECO:0000256" key="2">
    <source>
        <dbReference type="HAMAP-Rule" id="MF_00163"/>
    </source>
</evidence>
<evidence type="ECO:0000256" key="1">
    <source>
        <dbReference type="ARBA" id="ARBA00010759"/>
    </source>
</evidence>
<dbReference type="NCBIfam" id="TIGR00079">
    <property type="entry name" value="pept_deformyl"/>
    <property type="match status" value="1"/>
</dbReference>
<protein>
    <recommendedName>
        <fullName evidence="2">Peptide deformylase-like</fullName>
    </recommendedName>
    <alternativeName>
        <fullName evidence="2">Polypeptide deformylase-like</fullName>
    </alternativeName>
</protein>
<dbReference type="OrthoDB" id="9804313at2"/>
<dbReference type="PIRSF" id="PIRSF004749">
    <property type="entry name" value="Pep_def"/>
    <property type="match status" value="1"/>
</dbReference>
<dbReference type="PANTHER" id="PTHR10458:SF22">
    <property type="entry name" value="PEPTIDE DEFORMYLASE"/>
    <property type="match status" value="1"/>
</dbReference>
<dbReference type="PANTHER" id="PTHR10458">
    <property type="entry name" value="PEPTIDE DEFORMYLASE"/>
    <property type="match status" value="1"/>
</dbReference>
<dbReference type="Gene3D" id="3.90.45.10">
    <property type="entry name" value="Peptide deformylase"/>
    <property type="match status" value="1"/>
</dbReference>
<organism evidence="3 4">
    <name type="scientific">Shinella zoogloeoides</name>
    <name type="common">Crabtreella saccharophila</name>
    <dbReference type="NCBI Taxonomy" id="352475"/>
    <lineage>
        <taxon>Bacteria</taxon>
        <taxon>Pseudomonadati</taxon>
        <taxon>Pseudomonadota</taxon>
        <taxon>Alphaproteobacteria</taxon>
        <taxon>Hyphomicrobiales</taxon>
        <taxon>Rhizobiaceae</taxon>
        <taxon>Shinella</taxon>
    </lineage>
</organism>
<feature type="active site" evidence="2">
    <location>
        <position position="134"/>
    </location>
</feature>
<evidence type="ECO:0000313" key="3">
    <source>
        <dbReference type="EMBL" id="MXN98855.1"/>
    </source>
</evidence>
<dbReference type="InterPro" id="IPR023635">
    <property type="entry name" value="Peptide_deformylase"/>
</dbReference>
<reference evidence="3 4" key="1">
    <citation type="submission" date="2019-12" db="EMBL/GenBank/DDBJ databases">
        <title>Shinella granuli gen. nov., sp. nov., and proposal of the reclassification of Zoogloea ramigera ATCC 19623 as Shinella zoogloeoides sp. nov.</title>
        <authorList>
            <person name="Gao J."/>
        </authorList>
    </citation>
    <scope>NUCLEOTIDE SEQUENCE [LARGE SCALE GENOMIC DNA]</scope>
    <source>
        <strain evidence="3 4">DSM 287</strain>
    </source>
</reference>
<comment type="similarity">
    <text evidence="1 2">Belongs to the polypeptide deformylase family.</text>
</comment>
<proteinExistence type="inferred from homology"/>
<dbReference type="NCBIfam" id="NF009484">
    <property type="entry name" value="PRK12846.1-5"/>
    <property type="match status" value="1"/>
</dbReference>
<accession>A0A6N8T9L5</accession>
<dbReference type="NCBIfam" id="NF001159">
    <property type="entry name" value="PRK00150.1-3"/>
    <property type="match status" value="1"/>
</dbReference>
<dbReference type="GO" id="GO:0042586">
    <property type="term" value="F:peptide deformylase activity"/>
    <property type="evidence" value="ECO:0007669"/>
    <property type="project" value="InterPro"/>
</dbReference>
<evidence type="ECO:0000313" key="4">
    <source>
        <dbReference type="Proteomes" id="UP000440304"/>
    </source>
</evidence>